<reference evidence="1" key="2">
    <citation type="submission" date="2021-03" db="UniProtKB">
        <authorList>
            <consortium name="EnsemblPlants"/>
        </authorList>
    </citation>
    <scope>IDENTIFICATION</scope>
</reference>
<dbReference type="AlphaFoldDB" id="A0A803N288"/>
<organism evidence="1 2">
    <name type="scientific">Chenopodium quinoa</name>
    <name type="common">Quinoa</name>
    <dbReference type="NCBI Taxonomy" id="63459"/>
    <lineage>
        <taxon>Eukaryota</taxon>
        <taxon>Viridiplantae</taxon>
        <taxon>Streptophyta</taxon>
        <taxon>Embryophyta</taxon>
        <taxon>Tracheophyta</taxon>
        <taxon>Spermatophyta</taxon>
        <taxon>Magnoliopsida</taxon>
        <taxon>eudicotyledons</taxon>
        <taxon>Gunneridae</taxon>
        <taxon>Pentapetalae</taxon>
        <taxon>Caryophyllales</taxon>
        <taxon>Chenopodiaceae</taxon>
        <taxon>Chenopodioideae</taxon>
        <taxon>Atripliceae</taxon>
        <taxon>Chenopodium</taxon>
    </lineage>
</organism>
<accession>A0A803N288</accession>
<sequence>MEYPPMYRLPQDILCMIFIKLPLRQIIICRDNHNENWLKCSTNLRCSLNARNLKPRRGIFIGSSVYALCWRHVESPFSDIVTCKLPENKTTSLVWSLVKKKEWGVGIDILRSPKLLNGIGNKILMVGAEKKTMLINDYAHLAILILRLDLESLEWEEAGRMPYDMYKCFEETILYNKYFGGGDKVYFSTPGGKLVVWDDSAKGVVGGRSEWRWNEGAPDFGDGLSRGFVFNASLGAT</sequence>
<evidence type="ECO:0000313" key="2">
    <source>
        <dbReference type="Proteomes" id="UP000596660"/>
    </source>
</evidence>
<dbReference type="EnsemblPlants" id="AUR62039241-RA">
    <property type="protein sequence ID" value="AUR62039241-RA:cds"/>
    <property type="gene ID" value="AUR62039241"/>
</dbReference>
<dbReference type="Gramene" id="AUR62039241-RA">
    <property type="protein sequence ID" value="AUR62039241-RA:cds"/>
    <property type="gene ID" value="AUR62039241"/>
</dbReference>
<dbReference type="PANTHER" id="PTHR47719">
    <property type="entry name" value="SKP1-INTERACTING PARTNER 15"/>
    <property type="match status" value="1"/>
</dbReference>
<name>A0A803N288_CHEQI</name>
<dbReference type="PANTHER" id="PTHR47719:SF2">
    <property type="entry name" value="SKP1-INTERACTING PARTNER 15"/>
    <property type="match status" value="1"/>
</dbReference>
<evidence type="ECO:0000313" key="1">
    <source>
        <dbReference type="EnsemblPlants" id="AUR62039241-RA:cds"/>
    </source>
</evidence>
<reference evidence="1" key="1">
    <citation type="journal article" date="2017" name="Nature">
        <title>The genome of Chenopodium quinoa.</title>
        <authorList>
            <person name="Jarvis D.E."/>
            <person name="Ho Y.S."/>
            <person name="Lightfoot D.J."/>
            <person name="Schmoeckel S.M."/>
            <person name="Li B."/>
            <person name="Borm T.J.A."/>
            <person name="Ohyanagi H."/>
            <person name="Mineta K."/>
            <person name="Michell C.T."/>
            <person name="Saber N."/>
            <person name="Kharbatia N.M."/>
            <person name="Rupper R.R."/>
            <person name="Sharp A.R."/>
            <person name="Dally N."/>
            <person name="Boughton B.A."/>
            <person name="Woo Y.H."/>
            <person name="Gao G."/>
            <person name="Schijlen E.G.W.M."/>
            <person name="Guo X."/>
            <person name="Momin A.A."/>
            <person name="Negrao S."/>
            <person name="Al-Babili S."/>
            <person name="Gehring C."/>
            <person name="Roessner U."/>
            <person name="Jung C."/>
            <person name="Murphy K."/>
            <person name="Arold S.T."/>
            <person name="Gojobori T."/>
            <person name="van der Linden C.G."/>
            <person name="van Loo E.N."/>
            <person name="Jellen E.N."/>
            <person name="Maughan P.J."/>
            <person name="Tester M."/>
        </authorList>
    </citation>
    <scope>NUCLEOTIDE SEQUENCE [LARGE SCALE GENOMIC DNA]</scope>
    <source>
        <strain evidence="1">cv. PI 614886</strain>
    </source>
</reference>
<dbReference type="Proteomes" id="UP000596660">
    <property type="component" value="Unplaced"/>
</dbReference>
<keyword evidence="2" id="KW-1185">Reference proteome</keyword>
<protein>
    <recommendedName>
        <fullName evidence="3">F-box domain-containing protein</fullName>
    </recommendedName>
</protein>
<proteinExistence type="predicted"/>
<evidence type="ECO:0008006" key="3">
    <source>
        <dbReference type="Google" id="ProtNLM"/>
    </source>
</evidence>